<organism evidence="8 9">
    <name type="scientific">Penicillium steckii</name>
    <dbReference type="NCBI Taxonomy" id="303698"/>
    <lineage>
        <taxon>Eukaryota</taxon>
        <taxon>Fungi</taxon>
        <taxon>Dikarya</taxon>
        <taxon>Ascomycota</taxon>
        <taxon>Pezizomycotina</taxon>
        <taxon>Eurotiomycetes</taxon>
        <taxon>Eurotiomycetidae</taxon>
        <taxon>Eurotiales</taxon>
        <taxon>Aspergillaceae</taxon>
        <taxon>Penicillium</taxon>
    </lineage>
</organism>
<reference evidence="9" key="1">
    <citation type="journal article" date="2017" name="Nat. Microbiol.">
        <title>Global analysis of biosynthetic gene clusters reveals vast potential of secondary metabolite production in Penicillium species.</title>
        <authorList>
            <person name="Nielsen J.C."/>
            <person name="Grijseels S."/>
            <person name="Prigent S."/>
            <person name="Ji B."/>
            <person name="Dainat J."/>
            <person name="Nielsen K.F."/>
            <person name="Frisvad J.C."/>
            <person name="Workman M."/>
            <person name="Nielsen J."/>
        </authorList>
    </citation>
    <scope>NUCLEOTIDE SEQUENCE [LARGE SCALE GENOMIC DNA]</scope>
    <source>
        <strain evidence="9">IBT 24891</strain>
    </source>
</reference>
<feature type="domain" description="tRNA(Ile)-lysidine/2-thiocytidine synthase N-terminal" evidence="7">
    <location>
        <begin position="42"/>
        <end position="309"/>
    </location>
</feature>
<comment type="caution">
    <text evidence="8">The sequence shown here is derived from an EMBL/GenBank/DDBJ whole genome shotgun (WGS) entry which is preliminary data.</text>
</comment>
<dbReference type="InterPro" id="IPR011063">
    <property type="entry name" value="TilS/TtcA_N"/>
</dbReference>
<keyword evidence="3" id="KW-0819">tRNA processing</keyword>
<evidence type="ECO:0000256" key="3">
    <source>
        <dbReference type="ARBA" id="ARBA00022694"/>
    </source>
</evidence>
<comment type="catalytic activity">
    <reaction evidence="6">
        <text>cytidine(34) in tRNA(Ile2) + L-lysine + ATP = lysidine(34) in tRNA(Ile2) + AMP + diphosphate + H(+)</text>
        <dbReference type="Rhea" id="RHEA:43744"/>
        <dbReference type="Rhea" id="RHEA-COMP:10625"/>
        <dbReference type="Rhea" id="RHEA-COMP:10670"/>
        <dbReference type="ChEBI" id="CHEBI:15378"/>
        <dbReference type="ChEBI" id="CHEBI:30616"/>
        <dbReference type="ChEBI" id="CHEBI:32551"/>
        <dbReference type="ChEBI" id="CHEBI:33019"/>
        <dbReference type="ChEBI" id="CHEBI:82748"/>
        <dbReference type="ChEBI" id="CHEBI:83665"/>
        <dbReference type="ChEBI" id="CHEBI:456215"/>
        <dbReference type="EC" id="6.3.4.19"/>
    </reaction>
</comment>
<dbReference type="Proteomes" id="UP000191285">
    <property type="component" value="Unassembled WGS sequence"/>
</dbReference>
<keyword evidence="9" id="KW-1185">Reference proteome</keyword>
<gene>
    <name evidence="8" type="ORF">PENSTE_c004G04006</name>
</gene>
<accession>A0A1V6TMU7</accession>
<evidence type="ECO:0000256" key="5">
    <source>
        <dbReference type="ARBA" id="ARBA00022840"/>
    </source>
</evidence>
<evidence type="ECO:0000256" key="1">
    <source>
        <dbReference type="ARBA" id="ARBA00013267"/>
    </source>
</evidence>
<name>A0A1V6TMU7_9EURO</name>
<dbReference type="InterPro" id="IPR012094">
    <property type="entry name" value="tRNA_Ile_lys_synt"/>
</dbReference>
<keyword evidence="2" id="KW-0436">Ligase</keyword>
<dbReference type="CDD" id="cd01992">
    <property type="entry name" value="TilS_N"/>
    <property type="match status" value="1"/>
</dbReference>
<dbReference type="EMBL" id="MLKD01000004">
    <property type="protein sequence ID" value="OQE27476.1"/>
    <property type="molecule type" value="Genomic_DNA"/>
</dbReference>
<dbReference type="InterPro" id="IPR014729">
    <property type="entry name" value="Rossmann-like_a/b/a_fold"/>
</dbReference>
<dbReference type="InterPro" id="IPR012795">
    <property type="entry name" value="tRNA_Ile_lys_synt_N"/>
</dbReference>
<dbReference type="PANTHER" id="PTHR43033">
    <property type="entry name" value="TRNA(ILE)-LYSIDINE SYNTHASE-RELATED"/>
    <property type="match status" value="1"/>
</dbReference>
<proteinExistence type="inferred from homology"/>
<dbReference type="EC" id="6.3.4.19" evidence="1"/>
<sequence>MPKIITPAIFAEHFRRAWLGARGTLRYDRRDQNDLIQLPRRIGLAVSGGADSMCLAYLCKNLEKLGVHGSISVTAFVVDHKARQESNREAKTVAGWLRGLGLETEILELDWSPSLSSLDKPNDGDSKAVVPTAFETHARRLRFQALGKACRDRKIETLLLGHHQDDTVETTIWRLSTGMRGAGLAGIQGVARIPECRGLFGVSESGSSVVLSGRQRNASVETHVRMNNKARATVSFVPKDHKPKGHHRKGKPEEPAKVAIATGGVYLCRPFLGFPKRDILETCHKFQIPYVSDPTNFDPTLTPRNAVRSLVSSGGLPRALQSPSILSLIKASDNILQTSQQLADRLLSSKCRVLDLNLKSGMLVVQFLDLPEYLDSFRSNLSENRAKEIECLALRRITELISPCPANQFSLRSFEPFVSRVFSPKDHQSQQAFTLGGVRFVPLDAAPDPSASKTRSLKNSQPGKKSLWLLSRQPYFRNRAPVTYINVPINKKPLETDWTLWDDRFWFHVSSVSTDARGPELPESASFVVRPLQTNDLQQIRKDSGLKKPRSKTGSLNDKLLGDAPGDVRFTVPVLAIMLPARPDRPNNGEHVEQLLALPTFDMLLSGRKPLASRSGGVEFKYGGIKWTVKWDWMYKEIDTETVRLMGGPLKADDKSANVQ</sequence>
<dbReference type="GO" id="GO:0008033">
    <property type="term" value="P:tRNA processing"/>
    <property type="evidence" value="ECO:0007669"/>
    <property type="project" value="UniProtKB-KW"/>
</dbReference>
<protein>
    <recommendedName>
        <fullName evidence="1">tRNA(Ile)-lysidine synthetase</fullName>
        <ecNumber evidence="1">6.3.4.19</ecNumber>
    </recommendedName>
</protein>
<evidence type="ECO:0000313" key="8">
    <source>
        <dbReference type="EMBL" id="OQE27476.1"/>
    </source>
</evidence>
<evidence type="ECO:0000313" key="9">
    <source>
        <dbReference type="Proteomes" id="UP000191285"/>
    </source>
</evidence>
<evidence type="ECO:0000259" key="7">
    <source>
        <dbReference type="Pfam" id="PF01171"/>
    </source>
</evidence>
<dbReference type="AlphaFoldDB" id="A0A1V6TMU7"/>
<dbReference type="OrthoDB" id="434144at2759"/>
<dbReference type="Pfam" id="PF01171">
    <property type="entry name" value="ATP_bind_3"/>
    <property type="match status" value="1"/>
</dbReference>
<keyword evidence="4" id="KW-0547">Nucleotide-binding</keyword>
<evidence type="ECO:0000256" key="6">
    <source>
        <dbReference type="ARBA" id="ARBA00048539"/>
    </source>
</evidence>
<evidence type="ECO:0000256" key="2">
    <source>
        <dbReference type="ARBA" id="ARBA00022598"/>
    </source>
</evidence>
<dbReference type="GO" id="GO:0032267">
    <property type="term" value="F:tRNA(Ile)-lysidine synthase activity"/>
    <property type="evidence" value="ECO:0007669"/>
    <property type="project" value="UniProtKB-EC"/>
</dbReference>
<dbReference type="SUPFAM" id="SSF52402">
    <property type="entry name" value="Adenine nucleotide alpha hydrolases-like"/>
    <property type="match status" value="1"/>
</dbReference>
<dbReference type="PANTHER" id="PTHR43033:SF1">
    <property type="entry name" value="TRNA(ILE)-LYSIDINE SYNTHASE-RELATED"/>
    <property type="match status" value="1"/>
</dbReference>
<dbReference type="STRING" id="303698.A0A1V6TMU7"/>
<dbReference type="GO" id="GO:0005524">
    <property type="term" value="F:ATP binding"/>
    <property type="evidence" value="ECO:0007669"/>
    <property type="project" value="UniProtKB-KW"/>
</dbReference>
<dbReference type="Gene3D" id="3.40.50.620">
    <property type="entry name" value="HUPs"/>
    <property type="match status" value="1"/>
</dbReference>
<keyword evidence="5" id="KW-0067">ATP-binding</keyword>
<dbReference type="HAMAP" id="MF_01161">
    <property type="entry name" value="tRNA_Ile_lys_synt"/>
    <property type="match status" value="1"/>
</dbReference>
<evidence type="ECO:0000256" key="4">
    <source>
        <dbReference type="ARBA" id="ARBA00022741"/>
    </source>
</evidence>